<accession>W0DEZ8</accession>
<dbReference type="STRING" id="713585.THITH_01645"/>
<dbReference type="EMBL" id="CP007029">
    <property type="protein sequence ID" value="AHE97189.1"/>
    <property type="molecule type" value="Genomic_DNA"/>
</dbReference>
<evidence type="ECO:0000313" key="2">
    <source>
        <dbReference type="Proteomes" id="UP000005289"/>
    </source>
</evidence>
<reference evidence="1 2" key="1">
    <citation type="submission" date="2013-12" db="EMBL/GenBank/DDBJ databases">
        <authorList>
            <consortium name="DOE Joint Genome Institute"/>
            <person name="Muyzer G."/>
            <person name="Huntemann M."/>
            <person name="Han J."/>
            <person name="Chen A."/>
            <person name="Kyrpides N."/>
            <person name="Mavromatis K."/>
            <person name="Markowitz V."/>
            <person name="Palaniappan K."/>
            <person name="Ivanova N."/>
            <person name="Schaumberg A."/>
            <person name="Pati A."/>
            <person name="Liolios K."/>
            <person name="Nordberg H.P."/>
            <person name="Cantor M.N."/>
            <person name="Hua S.X."/>
            <person name="Woyke T."/>
        </authorList>
    </citation>
    <scope>NUCLEOTIDE SEQUENCE [LARGE SCALE GENOMIC DNA]</scope>
    <source>
        <strain evidence="1 2">ARh 1</strain>
    </source>
</reference>
<proteinExistence type="predicted"/>
<sequence>MSTSEHTATPRIDPINALWARIYEVRDRFYAAVDDLDVQAATEQRIRADELYQAIRTLRGAA</sequence>
<dbReference type="KEGG" id="tti:THITH_01645"/>
<protein>
    <submittedName>
        <fullName evidence="1">Uncharacterized protein</fullName>
    </submittedName>
</protein>
<gene>
    <name evidence="1" type="ORF">THITH_01645</name>
</gene>
<evidence type="ECO:0000313" key="1">
    <source>
        <dbReference type="EMBL" id="AHE97189.1"/>
    </source>
</evidence>
<keyword evidence="2" id="KW-1185">Reference proteome</keyword>
<dbReference type="AlphaFoldDB" id="W0DEZ8"/>
<dbReference type="RefSeq" id="WP_006746264.1">
    <property type="nucleotide sequence ID" value="NZ_CP007029.1"/>
</dbReference>
<name>W0DEZ8_9GAMM</name>
<dbReference type="Proteomes" id="UP000005289">
    <property type="component" value="Chromosome"/>
</dbReference>
<dbReference type="HOGENOM" id="CLU_2902916_0_0_6"/>
<organism evidence="1 2">
    <name type="scientific">Thioalkalivibrio paradoxus ARh 1</name>
    <dbReference type="NCBI Taxonomy" id="713585"/>
    <lineage>
        <taxon>Bacteria</taxon>
        <taxon>Pseudomonadati</taxon>
        <taxon>Pseudomonadota</taxon>
        <taxon>Gammaproteobacteria</taxon>
        <taxon>Chromatiales</taxon>
        <taxon>Ectothiorhodospiraceae</taxon>
        <taxon>Thioalkalivibrio</taxon>
    </lineage>
</organism>